<accession>A0A4Z2DA86</accession>
<gene>
    <name evidence="1" type="ORF">EWB00_002997</name>
</gene>
<comment type="caution">
    <text evidence="1">The sequence shown here is derived from an EMBL/GenBank/DDBJ whole genome shotgun (WGS) entry which is preliminary data.</text>
</comment>
<reference evidence="1 2" key="1">
    <citation type="submission" date="2019-03" db="EMBL/GenBank/DDBJ databases">
        <title>An improved genome assembly of the fluke Schistosoma japonicum.</title>
        <authorList>
            <person name="Hu W."/>
            <person name="Luo F."/>
            <person name="Yin M."/>
            <person name="Mo X."/>
            <person name="Sun C."/>
            <person name="Wu Q."/>
            <person name="Zhu B."/>
            <person name="Xiang M."/>
            <person name="Wang J."/>
            <person name="Wang Y."/>
            <person name="Zhang T."/>
            <person name="Xu B."/>
            <person name="Zheng H."/>
            <person name="Feng Z."/>
        </authorList>
    </citation>
    <scope>NUCLEOTIDE SEQUENCE [LARGE SCALE GENOMIC DNA]</scope>
    <source>
        <strain evidence="1">HuSjv2</strain>
        <tissue evidence="1">Worms</tissue>
    </source>
</reference>
<evidence type="ECO:0000313" key="2">
    <source>
        <dbReference type="Proteomes" id="UP000311919"/>
    </source>
</evidence>
<proteinExistence type="predicted"/>
<dbReference type="OrthoDB" id="6227136at2759"/>
<sequence>MPIPTHDFTDLLLCQICLGRPGRMKSNVPLVKCPVCCRSAYCEDTIICCFLCSFRSRTLLQEE</sequence>
<organism evidence="1 2">
    <name type="scientific">Schistosoma japonicum</name>
    <name type="common">Blood fluke</name>
    <dbReference type="NCBI Taxonomy" id="6182"/>
    <lineage>
        <taxon>Eukaryota</taxon>
        <taxon>Metazoa</taxon>
        <taxon>Spiralia</taxon>
        <taxon>Lophotrochozoa</taxon>
        <taxon>Platyhelminthes</taxon>
        <taxon>Trematoda</taxon>
        <taxon>Digenea</taxon>
        <taxon>Strigeidida</taxon>
        <taxon>Schistosomatoidea</taxon>
        <taxon>Schistosomatidae</taxon>
        <taxon>Schistosoma</taxon>
    </lineage>
</organism>
<dbReference type="AlphaFoldDB" id="A0A4Z2DA86"/>
<evidence type="ECO:0000313" key="1">
    <source>
        <dbReference type="EMBL" id="TNN13404.1"/>
    </source>
</evidence>
<dbReference type="Proteomes" id="UP000311919">
    <property type="component" value="Unassembled WGS sequence"/>
</dbReference>
<keyword evidence="2" id="KW-1185">Reference proteome</keyword>
<protein>
    <submittedName>
        <fullName evidence="1">Uncharacterized protein</fullName>
    </submittedName>
</protein>
<dbReference type="EMBL" id="SKCS01000193">
    <property type="protein sequence ID" value="TNN13404.1"/>
    <property type="molecule type" value="Genomic_DNA"/>
</dbReference>
<name>A0A4Z2DA86_SCHJA</name>